<evidence type="ECO:0000256" key="4">
    <source>
        <dbReference type="ARBA" id="ARBA00022759"/>
    </source>
</evidence>
<dbReference type="PANTHER" id="PTHR11240">
    <property type="entry name" value="RIBONUCLEASE T2"/>
    <property type="match status" value="1"/>
</dbReference>
<keyword evidence="8" id="KW-0456">Lyase</keyword>
<comment type="function">
    <text evidence="9">May remobilize phosphate, particularly when cells senesce or when phosphate becomes limiting.</text>
</comment>
<dbReference type="OrthoDB" id="435754at2759"/>
<dbReference type="PANTHER" id="PTHR11240:SF75">
    <property type="entry name" value="RIBONUCLEASE 3"/>
    <property type="match status" value="1"/>
</dbReference>
<keyword evidence="6" id="KW-1015">Disulfide bond</keyword>
<evidence type="ECO:0000256" key="10">
    <source>
        <dbReference type="RuleBase" id="RU004328"/>
    </source>
</evidence>
<evidence type="ECO:0000313" key="13">
    <source>
        <dbReference type="Proteomes" id="UP000237105"/>
    </source>
</evidence>
<dbReference type="AlphaFoldDB" id="A0A2P5ATJ8"/>
<evidence type="ECO:0000256" key="2">
    <source>
        <dbReference type="ARBA" id="ARBA00022722"/>
    </source>
</evidence>
<comment type="caution">
    <text evidence="12">The sequence shown here is derived from an EMBL/GenBank/DDBJ whole genome shotgun (WGS) entry which is preliminary data.</text>
</comment>
<keyword evidence="5" id="KW-0378">Hydrolase</keyword>
<evidence type="ECO:0000256" key="7">
    <source>
        <dbReference type="ARBA" id="ARBA00023180"/>
    </source>
</evidence>
<evidence type="ECO:0000256" key="8">
    <source>
        <dbReference type="ARBA" id="ARBA00023239"/>
    </source>
</evidence>
<dbReference type="PROSITE" id="PS00531">
    <property type="entry name" value="RNASE_T2_2"/>
    <property type="match status" value="1"/>
</dbReference>
<dbReference type="InterPro" id="IPR001568">
    <property type="entry name" value="RNase_T2-like"/>
</dbReference>
<keyword evidence="7" id="KW-0325">Glycoprotein</keyword>
<evidence type="ECO:0000256" key="1">
    <source>
        <dbReference type="ARBA" id="ARBA00007469"/>
    </source>
</evidence>
<dbReference type="CDD" id="cd01061">
    <property type="entry name" value="RNase_T2_euk"/>
    <property type="match status" value="1"/>
</dbReference>
<keyword evidence="4" id="KW-0255">Endonuclease</keyword>
<reference evidence="13" key="1">
    <citation type="submission" date="2016-06" db="EMBL/GenBank/DDBJ databases">
        <title>Parallel loss of symbiosis genes in relatives of nitrogen-fixing non-legume Parasponia.</title>
        <authorList>
            <person name="Van Velzen R."/>
            <person name="Holmer R."/>
            <person name="Bu F."/>
            <person name="Rutten L."/>
            <person name="Van Zeijl A."/>
            <person name="Liu W."/>
            <person name="Santuari L."/>
            <person name="Cao Q."/>
            <person name="Sharma T."/>
            <person name="Shen D."/>
            <person name="Roswanjaya Y."/>
            <person name="Wardhani T."/>
            <person name="Kalhor M.S."/>
            <person name="Jansen J."/>
            <person name="Van den Hoogen J."/>
            <person name="Gungor B."/>
            <person name="Hartog M."/>
            <person name="Hontelez J."/>
            <person name="Verver J."/>
            <person name="Yang W.-C."/>
            <person name="Schijlen E."/>
            <person name="Repin R."/>
            <person name="Schilthuizen M."/>
            <person name="Schranz E."/>
            <person name="Heidstra R."/>
            <person name="Miyata K."/>
            <person name="Fedorova E."/>
            <person name="Kohlen W."/>
            <person name="Bisseling T."/>
            <person name="Smit S."/>
            <person name="Geurts R."/>
        </authorList>
    </citation>
    <scope>NUCLEOTIDE SEQUENCE [LARGE SCALE GENOMIC DNA]</scope>
    <source>
        <strain evidence="13">cv. WU1-14</strain>
    </source>
</reference>
<dbReference type="Pfam" id="PF00445">
    <property type="entry name" value="Ribonuclease_T2"/>
    <property type="match status" value="1"/>
</dbReference>
<dbReference type="SUPFAM" id="SSF55895">
    <property type="entry name" value="Ribonuclease Rh-like"/>
    <property type="match status" value="1"/>
</dbReference>
<dbReference type="Proteomes" id="UP000237105">
    <property type="component" value="Unassembled WGS sequence"/>
</dbReference>
<dbReference type="Gene3D" id="3.90.730.10">
    <property type="entry name" value="Ribonuclease T2-like"/>
    <property type="match status" value="1"/>
</dbReference>
<evidence type="ECO:0000256" key="5">
    <source>
        <dbReference type="ARBA" id="ARBA00022801"/>
    </source>
</evidence>
<dbReference type="GO" id="GO:0016787">
    <property type="term" value="F:hydrolase activity"/>
    <property type="evidence" value="ECO:0007669"/>
    <property type="project" value="UniProtKB-KW"/>
</dbReference>
<dbReference type="GO" id="GO:0033897">
    <property type="term" value="F:ribonuclease T2 activity"/>
    <property type="evidence" value="ECO:0007669"/>
    <property type="project" value="InterPro"/>
</dbReference>
<evidence type="ECO:0000256" key="6">
    <source>
        <dbReference type="ARBA" id="ARBA00023157"/>
    </source>
</evidence>
<evidence type="ECO:0000256" key="11">
    <source>
        <dbReference type="SAM" id="SignalP"/>
    </source>
</evidence>
<keyword evidence="2" id="KW-0540">Nuclease</keyword>
<gene>
    <name evidence="12" type="ORF">PanWU01x14_301760</name>
</gene>
<evidence type="ECO:0000256" key="3">
    <source>
        <dbReference type="ARBA" id="ARBA00022729"/>
    </source>
</evidence>
<evidence type="ECO:0000313" key="12">
    <source>
        <dbReference type="EMBL" id="PON39876.1"/>
    </source>
</evidence>
<evidence type="ECO:0000256" key="9">
    <source>
        <dbReference type="ARBA" id="ARBA00054578"/>
    </source>
</evidence>
<dbReference type="GO" id="GO:0006401">
    <property type="term" value="P:RNA catabolic process"/>
    <property type="evidence" value="ECO:0007669"/>
    <property type="project" value="TreeGrafter"/>
</dbReference>
<dbReference type="InterPro" id="IPR036430">
    <property type="entry name" value="RNase_T2-like_sf"/>
</dbReference>
<feature type="chain" id="PRO_5015123892" evidence="11">
    <location>
        <begin position="25"/>
        <end position="247"/>
    </location>
</feature>
<accession>A0A2P5ATJ8</accession>
<dbReference type="InterPro" id="IPR033130">
    <property type="entry name" value="RNase_T2_His_AS_2"/>
</dbReference>
<protein>
    <submittedName>
        <fullName evidence="12">Ribonuclease T2-like</fullName>
    </submittedName>
</protein>
<organism evidence="12 13">
    <name type="scientific">Parasponia andersonii</name>
    <name type="common">Sponia andersonii</name>
    <dbReference type="NCBI Taxonomy" id="3476"/>
    <lineage>
        <taxon>Eukaryota</taxon>
        <taxon>Viridiplantae</taxon>
        <taxon>Streptophyta</taxon>
        <taxon>Embryophyta</taxon>
        <taxon>Tracheophyta</taxon>
        <taxon>Spermatophyta</taxon>
        <taxon>Magnoliopsida</taxon>
        <taxon>eudicotyledons</taxon>
        <taxon>Gunneridae</taxon>
        <taxon>Pentapetalae</taxon>
        <taxon>rosids</taxon>
        <taxon>fabids</taxon>
        <taxon>Rosales</taxon>
        <taxon>Cannabaceae</taxon>
        <taxon>Parasponia</taxon>
    </lineage>
</organism>
<proteinExistence type="inferred from homology"/>
<dbReference type="GO" id="GO:0005576">
    <property type="term" value="C:extracellular region"/>
    <property type="evidence" value="ECO:0007669"/>
    <property type="project" value="TreeGrafter"/>
</dbReference>
<dbReference type="FunFam" id="3.90.730.10:FF:000003">
    <property type="entry name" value="Ribonuclease 3"/>
    <property type="match status" value="1"/>
</dbReference>
<dbReference type="GO" id="GO:0003723">
    <property type="term" value="F:RNA binding"/>
    <property type="evidence" value="ECO:0007669"/>
    <property type="project" value="InterPro"/>
</dbReference>
<dbReference type="InterPro" id="IPR033697">
    <property type="entry name" value="Ribonuclease_T2_eukaryotic"/>
</dbReference>
<comment type="similarity">
    <text evidence="1 10">Belongs to the RNase T2 family.</text>
</comment>
<dbReference type="EMBL" id="JXTB01000453">
    <property type="protein sequence ID" value="PON39876.1"/>
    <property type="molecule type" value="Genomic_DNA"/>
</dbReference>
<feature type="signal peptide" evidence="11">
    <location>
        <begin position="1"/>
        <end position="24"/>
    </location>
</feature>
<sequence length="247" mass="27521">MKTNNNSALIKIFVLAYLSVLCVSQGYDFFYFVQQWPGSYCDTKKGCCNPTTGQKPAANFTIIGLWPRLNNGTYPKSCDLNNPYDESQISDLISSMQKEWPSLSCPGSNGTNLWAYEWNRHGTCSESVLDQHDYFQANLNFKNNVNVLHALRTAGIEPDGNFYSVESIKAAIKEGTGFTPGITCNVDPSGNSQLYQIYFCVDASGSEFFECSVFPKGNKPCASEVEFPIFTEIGETYIPTFGNSYFQ</sequence>
<keyword evidence="13" id="KW-1185">Reference proteome</keyword>
<name>A0A2P5ATJ8_PARAD</name>
<keyword evidence="3 11" id="KW-0732">Signal</keyword>